<dbReference type="Proteomes" id="UP001249505">
    <property type="component" value="Unassembled WGS sequence"/>
</dbReference>
<gene>
    <name evidence="1" type="ORF">Q4Q50_15470</name>
</gene>
<keyword evidence="2" id="KW-1185">Reference proteome</keyword>
<evidence type="ECO:0000313" key="1">
    <source>
        <dbReference type="EMBL" id="MDT3281683.1"/>
    </source>
</evidence>
<organism evidence="1 2">
    <name type="scientific">Shewanella scandinavica</name>
    <dbReference type="NCBI Taxonomy" id="3063538"/>
    <lineage>
        <taxon>Bacteria</taxon>
        <taxon>Pseudomonadati</taxon>
        <taxon>Pseudomonadota</taxon>
        <taxon>Gammaproteobacteria</taxon>
        <taxon>Alteromonadales</taxon>
        <taxon>Shewanellaceae</taxon>
        <taxon>Shewanella</taxon>
    </lineage>
</organism>
<accession>A0ABU3G350</accession>
<sequence>MGLPVTVYRWDDAGAPQLSSNPTPSEIIAVLKACLVTGYGAKAGLGWSVAFEDAGTNKIAFRNSTIEGSGGFVQYWSPGGVNTGGGVLYLRAASSMSALDNFTHPSYQFTHYSSLYHSQWVIIGTSAGAYIIPRYELKTTNYLSSSEYEIQYFVGDIDSNYANDVTRFTICAGSFSTDTTSPNYSHALAYGGNSPSGRMYGVDGNSKANQYNIDTATIAVQSPNSNYTLESQAVNPVLLPAILRMSGTSYTDIDGLSCVYSSKNPYFRGVLPGLFALNMPGYGNATWPTERVFNGAKYQLLRGYFNMMWVNIEEWY</sequence>
<dbReference type="EMBL" id="JAUOES010000018">
    <property type="protein sequence ID" value="MDT3281683.1"/>
    <property type="molecule type" value="Genomic_DNA"/>
</dbReference>
<name>A0ABU3G350_9GAMM</name>
<evidence type="ECO:0000313" key="2">
    <source>
        <dbReference type="Proteomes" id="UP001249505"/>
    </source>
</evidence>
<protein>
    <recommendedName>
        <fullName evidence="3">Virion structural protein</fullName>
    </recommendedName>
</protein>
<comment type="caution">
    <text evidence="1">The sequence shown here is derived from an EMBL/GenBank/DDBJ whole genome shotgun (WGS) entry which is preliminary data.</text>
</comment>
<reference evidence="1 2" key="1">
    <citation type="submission" date="2023-07" db="EMBL/GenBank/DDBJ databases">
        <title>Novel Shewanella species isolated from Baltic Sea sediments.</title>
        <authorList>
            <person name="Martin-Rodriguez A.J."/>
        </authorList>
    </citation>
    <scope>NUCLEOTIDE SEQUENCE [LARGE SCALE GENOMIC DNA]</scope>
    <source>
        <strain evidence="1 2">SP2S1-2</strain>
    </source>
</reference>
<proteinExistence type="predicted"/>
<evidence type="ECO:0008006" key="3">
    <source>
        <dbReference type="Google" id="ProtNLM"/>
    </source>
</evidence>
<dbReference type="RefSeq" id="WP_311900084.1">
    <property type="nucleotide sequence ID" value="NZ_JAUOES010000018.1"/>
</dbReference>